<dbReference type="InterPro" id="IPR042001">
    <property type="entry name" value="Sortase_F"/>
</dbReference>
<gene>
    <name evidence="3" type="ORF">FDA94_04020</name>
</gene>
<dbReference type="GO" id="GO:0016787">
    <property type="term" value="F:hydrolase activity"/>
    <property type="evidence" value="ECO:0007669"/>
    <property type="project" value="UniProtKB-KW"/>
</dbReference>
<dbReference type="InterPro" id="IPR005754">
    <property type="entry name" value="Sortase"/>
</dbReference>
<sequence>MTGYYPQDPNQPQQGYVYYQQVPAPQQEPEGKNGTQLVRLILIIAAVAGLLTVGLGLVFILGNPEEYGEPNRVNLKPANGMLAEVGRGGGPELPQAVPEAPAPLPPLTPVAPMTQPSSPKRLIVKRLNIDAPVRSVGLDKTGAIEPPPLANTNLVGWYRKGPTPGSAGPATLVGHRDTATSPAVFNRLAELRYGDTVEVVRQDGTVAIFTVGGIEQADKTTFPTERVYGDSDMAELRLITCGGTYNRTTRHYVDNVIVYATMTGTGLASS</sequence>
<organism evidence="3 4">
    <name type="scientific">Herbidospora galbida</name>
    <dbReference type="NCBI Taxonomy" id="2575442"/>
    <lineage>
        <taxon>Bacteria</taxon>
        <taxon>Bacillati</taxon>
        <taxon>Actinomycetota</taxon>
        <taxon>Actinomycetes</taxon>
        <taxon>Streptosporangiales</taxon>
        <taxon>Streptosporangiaceae</taxon>
        <taxon>Herbidospora</taxon>
    </lineage>
</organism>
<proteinExistence type="predicted"/>
<keyword evidence="2" id="KW-0472">Membrane</keyword>
<comment type="caution">
    <text evidence="3">The sequence shown here is derived from an EMBL/GenBank/DDBJ whole genome shotgun (WGS) entry which is preliminary data.</text>
</comment>
<dbReference type="Gene3D" id="2.40.260.10">
    <property type="entry name" value="Sortase"/>
    <property type="match status" value="1"/>
</dbReference>
<keyword evidence="2" id="KW-0812">Transmembrane</keyword>
<dbReference type="RefSeq" id="WP_137245662.1">
    <property type="nucleotide sequence ID" value="NZ_SZQA01000002.1"/>
</dbReference>
<dbReference type="Pfam" id="PF04203">
    <property type="entry name" value="Sortase"/>
    <property type="match status" value="1"/>
</dbReference>
<dbReference type="Proteomes" id="UP000308705">
    <property type="component" value="Unassembled WGS sequence"/>
</dbReference>
<dbReference type="OrthoDB" id="525039at2"/>
<keyword evidence="1" id="KW-0378">Hydrolase</keyword>
<dbReference type="NCBIfam" id="NF033748">
    <property type="entry name" value="class_F_sortase"/>
    <property type="match status" value="1"/>
</dbReference>
<dbReference type="SUPFAM" id="SSF63817">
    <property type="entry name" value="Sortase"/>
    <property type="match status" value="1"/>
</dbReference>
<evidence type="ECO:0000256" key="1">
    <source>
        <dbReference type="ARBA" id="ARBA00022801"/>
    </source>
</evidence>
<accession>A0A4U3MN10</accession>
<dbReference type="EMBL" id="SZQA01000002">
    <property type="protein sequence ID" value="TKK90931.1"/>
    <property type="molecule type" value="Genomic_DNA"/>
</dbReference>
<evidence type="ECO:0000256" key="2">
    <source>
        <dbReference type="SAM" id="Phobius"/>
    </source>
</evidence>
<evidence type="ECO:0000313" key="3">
    <source>
        <dbReference type="EMBL" id="TKK90931.1"/>
    </source>
</evidence>
<keyword evidence="2" id="KW-1133">Transmembrane helix</keyword>
<protein>
    <submittedName>
        <fullName evidence="3">Class F sortase</fullName>
    </submittedName>
</protein>
<name>A0A4U3MN10_9ACTN</name>
<keyword evidence="4" id="KW-1185">Reference proteome</keyword>
<dbReference type="CDD" id="cd05829">
    <property type="entry name" value="Sortase_F"/>
    <property type="match status" value="1"/>
</dbReference>
<dbReference type="AlphaFoldDB" id="A0A4U3MN10"/>
<evidence type="ECO:0000313" key="4">
    <source>
        <dbReference type="Proteomes" id="UP000308705"/>
    </source>
</evidence>
<reference evidence="3 4" key="1">
    <citation type="submission" date="2019-04" db="EMBL/GenBank/DDBJ databases">
        <title>Herbidospora sp. NEAU-GS14.nov., a novel actinomycete isolated from soil.</title>
        <authorList>
            <person name="Han L."/>
        </authorList>
    </citation>
    <scope>NUCLEOTIDE SEQUENCE [LARGE SCALE GENOMIC DNA]</scope>
    <source>
        <strain evidence="3 4">NEAU-GS14</strain>
    </source>
</reference>
<dbReference type="InterPro" id="IPR023365">
    <property type="entry name" value="Sortase_dom-sf"/>
</dbReference>
<feature type="transmembrane region" description="Helical" evidence="2">
    <location>
        <begin position="40"/>
        <end position="62"/>
    </location>
</feature>